<dbReference type="AlphaFoldDB" id="A0A670JBT9"/>
<dbReference type="GeneTree" id="ENSGT00940000171353"/>
<reference evidence="8" key="3">
    <citation type="submission" date="2025-09" db="UniProtKB">
        <authorList>
            <consortium name="Ensembl"/>
        </authorList>
    </citation>
    <scope>IDENTIFICATION</scope>
</reference>
<dbReference type="InterPro" id="IPR015370">
    <property type="entry name" value="TCR_alpha_C"/>
</dbReference>
<evidence type="ECO:0000256" key="5">
    <source>
        <dbReference type="ARBA" id="ARBA00043266"/>
    </source>
</evidence>
<dbReference type="Pfam" id="PF07686">
    <property type="entry name" value="V-set"/>
    <property type="match status" value="1"/>
</dbReference>
<feature type="transmembrane region" description="Helical" evidence="6">
    <location>
        <begin position="212"/>
        <end position="239"/>
    </location>
</feature>
<dbReference type="InterPro" id="IPR013783">
    <property type="entry name" value="Ig-like_fold"/>
</dbReference>
<keyword evidence="2" id="KW-1064">Adaptive immunity</keyword>
<keyword evidence="5" id="KW-1279">T cell receptor</keyword>
<reference evidence="8" key="2">
    <citation type="submission" date="2025-08" db="UniProtKB">
        <authorList>
            <consortium name="Ensembl"/>
        </authorList>
    </citation>
    <scope>IDENTIFICATION</scope>
</reference>
<dbReference type="SUPFAM" id="SSF48726">
    <property type="entry name" value="Immunoglobulin"/>
    <property type="match status" value="1"/>
</dbReference>
<dbReference type="PROSITE" id="PS50835">
    <property type="entry name" value="IG_LIKE"/>
    <property type="match status" value="1"/>
</dbReference>
<dbReference type="GO" id="GO:0042101">
    <property type="term" value="C:T cell receptor complex"/>
    <property type="evidence" value="ECO:0007669"/>
    <property type="project" value="UniProtKB-KW"/>
</dbReference>
<evidence type="ECO:0000256" key="2">
    <source>
        <dbReference type="ARBA" id="ARBA00023130"/>
    </source>
</evidence>
<proteinExistence type="predicted"/>
<dbReference type="InterPro" id="IPR013106">
    <property type="entry name" value="Ig_V-set"/>
</dbReference>
<dbReference type="InterPro" id="IPR036179">
    <property type="entry name" value="Ig-like_dom_sf"/>
</dbReference>
<dbReference type="Pfam" id="PF09291">
    <property type="entry name" value="DUF1968"/>
    <property type="match status" value="1"/>
</dbReference>
<evidence type="ECO:0000256" key="3">
    <source>
        <dbReference type="ARBA" id="ARBA00023170"/>
    </source>
</evidence>
<dbReference type="Gene3D" id="2.60.40.10">
    <property type="entry name" value="Immunoglobulins"/>
    <property type="match status" value="2"/>
</dbReference>
<feature type="domain" description="Ig-like" evidence="7">
    <location>
        <begin position="29"/>
        <end position="116"/>
    </location>
</feature>
<evidence type="ECO:0000256" key="1">
    <source>
        <dbReference type="ARBA" id="ARBA00022729"/>
    </source>
</evidence>
<name>A0A670JBT9_PODMU</name>
<dbReference type="PANTHER" id="PTHR19367">
    <property type="entry name" value="T-CELL RECEPTOR ALPHA CHAIN V REGION"/>
    <property type="match status" value="1"/>
</dbReference>
<keyword evidence="6" id="KW-0472">Membrane</keyword>
<keyword evidence="4" id="KW-0393">Immunoglobulin domain</keyword>
<keyword evidence="9" id="KW-1185">Reference proteome</keyword>
<protein>
    <recommendedName>
        <fullName evidence="7">Ig-like domain-containing protein</fullName>
    </recommendedName>
</protein>
<dbReference type="GO" id="GO:0002250">
    <property type="term" value="P:adaptive immune response"/>
    <property type="evidence" value="ECO:0007669"/>
    <property type="project" value="UniProtKB-KW"/>
</dbReference>
<dbReference type="InterPro" id="IPR007110">
    <property type="entry name" value="Ig-like_dom"/>
</dbReference>
<reference evidence="8 9" key="1">
    <citation type="journal article" date="2019" name="Proc. Natl. Acad. Sci. U.S.A.">
        <title>Regulatory changes in pterin and carotenoid genes underlie balanced color polymorphisms in the wall lizard.</title>
        <authorList>
            <person name="Andrade P."/>
            <person name="Pinho C."/>
            <person name="Perez I de Lanuza G."/>
            <person name="Afonso S."/>
            <person name="Brejcha J."/>
            <person name="Rubin C.J."/>
            <person name="Wallerman O."/>
            <person name="Pereira P."/>
            <person name="Sabatino S.J."/>
            <person name="Bellati A."/>
            <person name="Pellitteri-Rosa D."/>
            <person name="Bosakova Z."/>
            <person name="Bunikis I."/>
            <person name="Carretero M.A."/>
            <person name="Feiner N."/>
            <person name="Marsik P."/>
            <person name="Pauperio F."/>
            <person name="Salvi D."/>
            <person name="Soler L."/>
            <person name="While G.M."/>
            <person name="Uller T."/>
            <person name="Font E."/>
            <person name="Andersson L."/>
            <person name="Carneiro M."/>
        </authorList>
    </citation>
    <scope>NUCLEOTIDE SEQUENCE</scope>
</reference>
<accession>A0A670JBT9</accession>
<evidence type="ECO:0000256" key="4">
    <source>
        <dbReference type="ARBA" id="ARBA00023319"/>
    </source>
</evidence>
<keyword evidence="1" id="KW-0732">Signal</keyword>
<dbReference type="Ensembl" id="ENSPMRT00000023085.1">
    <property type="protein sequence ID" value="ENSPMRP00000021751.1"/>
    <property type="gene ID" value="ENSPMRG00000014114.1"/>
</dbReference>
<dbReference type="InterPro" id="IPR051287">
    <property type="entry name" value="TCR_variable_region"/>
</dbReference>
<evidence type="ECO:0000256" key="6">
    <source>
        <dbReference type="SAM" id="Phobius"/>
    </source>
</evidence>
<keyword evidence="6" id="KW-1133">Transmembrane helix</keyword>
<sequence length="241" mass="26791">TALYAKETRFILWVLQVGLKENPSLKILEGTRISCKHGLSTYDSVFWYKQTQNAAPSIVIYSYSKTEKKERLEMDTDKGNLSTELSISKVEMGDAGIYHCAASDTVVGNARRLETSDPSVYKLQSAKEEDRDISACLITDFLPAPIRVGADGIDEHEVNGSIVVVKESGKEIPSYGKVIWGKAKETDGCYAEQNNNRFPSESAGKKHTRLNLLSLTVIGLRVIFLKCVAFNLLFTFHAWSS</sequence>
<evidence type="ECO:0000313" key="8">
    <source>
        <dbReference type="Ensembl" id="ENSPMRP00000021751.1"/>
    </source>
</evidence>
<keyword evidence="3" id="KW-0675">Receptor</keyword>
<keyword evidence="5" id="KW-0391">Immunity</keyword>
<keyword evidence="6" id="KW-0812">Transmembrane</keyword>
<dbReference type="Proteomes" id="UP000472272">
    <property type="component" value="Chromosome 13"/>
</dbReference>
<evidence type="ECO:0000313" key="9">
    <source>
        <dbReference type="Proteomes" id="UP000472272"/>
    </source>
</evidence>
<evidence type="ECO:0000259" key="7">
    <source>
        <dbReference type="PROSITE" id="PS50835"/>
    </source>
</evidence>
<dbReference type="PANTHER" id="PTHR19367:SF18">
    <property type="entry name" value="T CELL RECEPTOR ALPHA VARIABLE 16"/>
    <property type="match status" value="1"/>
</dbReference>
<organism evidence="8 9">
    <name type="scientific">Podarcis muralis</name>
    <name type="common">Wall lizard</name>
    <name type="synonym">Lacerta muralis</name>
    <dbReference type="NCBI Taxonomy" id="64176"/>
    <lineage>
        <taxon>Eukaryota</taxon>
        <taxon>Metazoa</taxon>
        <taxon>Chordata</taxon>
        <taxon>Craniata</taxon>
        <taxon>Vertebrata</taxon>
        <taxon>Euteleostomi</taxon>
        <taxon>Lepidosauria</taxon>
        <taxon>Squamata</taxon>
        <taxon>Bifurcata</taxon>
        <taxon>Unidentata</taxon>
        <taxon>Episquamata</taxon>
        <taxon>Laterata</taxon>
        <taxon>Lacertibaenia</taxon>
        <taxon>Lacertidae</taxon>
        <taxon>Podarcis</taxon>
    </lineage>
</organism>
<dbReference type="SMART" id="SM00406">
    <property type="entry name" value="IGv"/>
    <property type="match status" value="1"/>
</dbReference>